<evidence type="ECO:0000313" key="3">
    <source>
        <dbReference type="EMBL" id="TGY55858.1"/>
    </source>
</evidence>
<accession>A0A4Y9HKM0</accession>
<evidence type="ECO:0000313" key="4">
    <source>
        <dbReference type="Proteomes" id="UP000306855"/>
    </source>
</evidence>
<dbReference type="Proteomes" id="UP000463931">
    <property type="component" value="Chromosome"/>
</dbReference>
<gene>
    <name evidence="3" type="ORF">E5340_04715</name>
    <name evidence="2" type="ORF">FEE40_01160</name>
</gene>
<evidence type="ECO:0000313" key="2">
    <source>
        <dbReference type="EMBL" id="QIA88911.1"/>
    </source>
</evidence>
<dbReference type="EMBL" id="CP040852">
    <property type="protein sequence ID" value="QIA88911.1"/>
    <property type="molecule type" value="Genomic_DNA"/>
</dbReference>
<feature type="transmembrane region" description="Helical" evidence="1">
    <location>
        <begin position="56"/>
        <end position="76"/>
    </location>
</feature>
<organism evidence="3 4">
    <name type="scientific">Ligilactobacillus murinus</name>
    <dbReference type="NCBI Taxonomy" id="1622"/>
    <lineage>
        <taxon>Bacteria</taxon>
        <taxon>Bacillati</taxon>
        <taxon>Bacillota</taxon>
        <taxon>Bacilli</taxon>
        <taxon>Lactobacillales</taxon>
        <taxon>Lactobacillaceae</taxon>
        <taxon>Ligilactobacillus</taxon>
    </lineage>
</organism>
<sequence length="138" mass="15672">MGKWISGILFILNMSVVFLSIENLNLFTFFLFVIICPAILFAICTNYIIRNVKSDTLQITIASALFVFIILAFSYFRISDSALVAIAKNTAVLTQNIAGLTVTNLDLDFSISSFVMLFLLEFILIKLLRKVREKYVRK</sequence>
<dbReference type="EMBL" id="SRYK01000016">
    <property type="protein sequence ID" value="TGY55858.1"/>
    <property type="molecule type" value="Genomic_DNA"/>
</dbReference>
<protein>
    <submittedName>
        <fullName evidence="3">Uncharacterized protein</fullName>
    </submittedName>
</protein>
<reference evidence="3 4" key="2">
    <citation type="submission" date="2019-04" db="EMBL/GenBank/DDBJ databases">
        <title>Microbes associate with the intestines of laboratory mice.</title>
        <authorList>
            <person name="Navarre W."/>
            <person name="Wong E."/>
            <person name="Huang K."/>
            <person name="Tropini C."/>
            <person name="Ng K."/>
            <person name="Yu B."/>
        </authorList>
    </citation>
    <scope>NUCLEOTIDE SEQUENCE [LARGE SCALE GENOMIC DNA]</scope>
    <source>
        <strain evidence="3 4">NM26_J9</strain>
    </source>
</reference>
<dbReference type="AlphaFoldDB" id="A0A4Y9HKM0"/>
<name>A0A4Y9HKM0_9LACO</name>
<evidence type="ECO:0000256" key="1">
    <source>
        <dbReference type="SAM" id="Phobius"/>
    </source>
</evidence>
<keyword evidence="1" id="KW-0812">Transmembrane</keyword>
<dbReference type="RefSeq" id="WP_119448596.1">
    <property type="nucleotide sequence ID" value="NZ_CABIVU010000103.1"/>
</dbReference>
<reference evidence="2 5" key="1">
    <citation type="journal article" date="2019" name="Nat. Med.">
        <title>Preventing dysbiosis of the neonatal mouse intestinal microbiome protects against late-onset sepsis.</title>
        <authorList>
            <person name="Singer J.R."/>
            <person name="Blosser E.G."/>
            <person name="Zindl C.L."/>
            <person name="Silberger D.J."/>
            <person name="Conlan S."/>
            <person name="Laufer V.A."/>
            <person name="DiToro D."/>
            <person name="Deming C."/>
            <person name="Kumar R."/>
            <person name="Morrow C.D."/>
            <person name="Segre J.A."/>
            <person name="Gray M.J."/>
            <person name="Randolph D.A."/>
            <person name="Weaver C.T."/>
        </authorList>
    </citation>
    <scope>NUCLEOTIDE SEQUENCE [LARGE SCALE GENOMIC DNA]</scope>
    <source>
        <strain evidence="2 5">V10</strain>
    </source>
</reference>
<dbReference type="Proteomes" id="UP000306855">
    <property type="component" value="Unassembled WGS sequence"/>
</dbReference>
<keyword evidence="1" id="KW-1133">Transmembrane helix</keyword>
<keyword evidence="1" id="KW-0472">Membrane</keyword>
<feature type="transmembrane region" description="Helical" evidence="1">
    <location>
        <begin position="109"/>
        <end position="128"/>
    </location>
</feature>
<feature type="transmembrane region" description="Helical" evidence="1">
    <location>
        <begin position="29"/>
        <end position="49"/>
    </location>
</feature>
<proteinExistence type="predicted"/>
<evidence type="ECO:0000313" key="5">
    <source>
        <dbReference type="Proteomes" id="UP000463931"/>
    </source>
</evidence>